<dbReference type="Pfam" id="PF19075">
    <property type="entry name" value="DUF5771"/>
    <property type="match status" value="1"/>
</dbReference>
<dbReference type="InterPro" id="IPR043905">
    <property type="entry name" value="DUF5771"/>
</dbReference>
<protein>
    <submittedName>
        <fullName evidence="1">Uncharacterized protein</fullName>
    </submittedName>
</protein>
<dbReference type="EMBL" id="MN740643">
    <property type="protein sequence ID" value="QHS79431.1"/>
    <property type="molecule type" value="Genomic_DNA"/>
</dbReference>
<organism evidence="1">
    <name type="scientific">viral metagenome</name>
    <dbReference type="NCBI Taxonomy" id="1070528"/>
    <lineage>
        <taxon>unclassified sequences</taxon>
        <taxon>metagenomes</taxon>
        <taxon>organismal metagenomes</taxon>
    </lineage>
</organism>
<reference evidence="1" key="1">
    <citation type="journal article" date="2020" name="Nature">
        <title>Giant virus diversity and host interactions through global metagenomics.</title>
        <authorList>
            <person name="Schulz F."/>
            <person name="Roux S."/>
            <person name="Paez-Espino D."/>
            <person name="Jungbluth S."/>
            <person name="Walsh D.A."/>
            <person name="Denef V.J."/>
            <person name="McMahon K.D."/>
            <person name="Konstantinidis K.T."/>
            <person name="Eloe-Fadrosh E.A."/>
            <person name="Kyrpides N.C."/>
            <person name="Woyke T."/>
        </authorList>
    </citation>
    <scope>NUCLEOTIDE SEQUENCE</scope>
    <source>
        <strain evidence="1">GVMAG-S-1035237-23</strain>
    </source>
</reference>
<dbReference type="AlphaFoldDB" id="A0A6C0AJC5"/>
<name>A0A6C0AJC5_9ZZZZ</name>
<accession>A0A6C0AJC5</accession>
<sequence>MAGCSIMGGKKTIRRDMGAPGNWALKHGPGIGPLKEGKLIRKGYAVTKSRTARHRALNKAVKSYGALSTFRKLNAASTYTKRTSKGKSKTFRTDRNWVRKTFM</sequence>
<evidence type="ECO:0000313" key="1">
    <source>
        <dbReference type="EMBL" id="QHS79431.1"/>
    </source>
</evidence>
<proteinExistence type="predicted"/>